<organism evidence="1">
    <name type="scientific">uncultured Caudovirales phage</name>
    <dbReference type="NCBI Taxonomy" id="2100421"/>
    <lineage>
        <taxon>Viruses</taxon>
        <taxon>Duplodnaviria</taxon>
        <taxon>Heunggongvirae</taxon>
        <taxon>Uroviricota</taxon>
        <taxon>Caudoviricetes</taxon>
        <taxon>Peduoviridae</taxon>
        <taxon>Maltschvirus</taxon>
        <taxon>Maltschvirus maltsch</taxon>
    </lineage>
</organism>
<gene>
    <name evidence="1" type="ORF">UFOVP41_31</name>
</gene>
<reference evidence="1" key="1">
    <citation type="submission" date="2020-04" db="EMBL/GenBank/DDBJ databases">
        <authorList>
            <person name="Chiriac C."/>
            <person name="Salcher M."/>
            <person name="Ghai R."/>
            <person name="Kavagutti S V."/>
        </authorList>
    </citation>
    <scope>NUCLEOTIDE SEQUENCE</scope>
</reference>
<proteinExistence type="predicted"/>
<dbReference type="EMBL" id="LR796168">
    <property type="protein sequence ID" value="CAB4123340.1"/>
    <property type="molecule type" value="Genomic_DNA"/>
</dbReference>
<protein>
    <submittedName>
        <fullName evidence="1">Uncharacterized protein</fullName>
    </submittedName>
</protein>
<sequence>MKPMVKFMVCDHYTLKTVQEIGHDEETEIIGFSYEALSRFTRALVTEAACLVKDPKDRSLILQTLGE</sequence>
<evidence type="ECO:0000313" key="1">
    <source>
        <dbReference type="EMBL" id="CAB4123340.1"/>
    </source>
</evidence>
<name>A0A6J5KTD5_9CAUD</name>
<accession>A0A6J5KTD5</accession>